<proteinExistence type="predicted"/>
<dbReference type="HOGENOM" id="CLU_1915841_0_0_11"/>
<dbReference type="EMBL" id="CP010849">
    <property type="protein sequence ID" value="AJP00262.1"/>
    <property type="molecule type" value="Genomic_DNA"/>
</dbReference>
<dbReference type="Proteomes" id="UP000032234">
    <property type="component" value="Chromosome"/>
</dbReference>
<keyword evidence="2" id="KW-1185">Reference proteome</keyword>
<evidence type="ECO:0000313" key="2">
    <source>
        <dbReference type="Proteomes" id="UP000032234"/>
    </source>
</evidence>
<dbReference type="KEGG" id="scw:TU94_00530"/>
<organism evidence="1 2">
    <name type="scientific">Streptomyces cyaneogriseus subsp. noncyanogenus</name>
    <dbReference type="NCBI Taxonomy" id="477245"/>
    <lineage>
        <taxon>Bacteria</taxon>
        <taxon>Bacillati</taxon>
        <taxon>Actinomycetota</taxon>
        <taxon>Actinomycetes</taxon>
        <taxon>Kitasatosporales</taxon>
        <taxon>Streptomycetaceae</taxon>
        <taxon>Streptomyces</taxon>
    </lineage>
</organism>
<dbReference type="STRING" id="477245.TU94_00530"/>
<dbReference type="OrthoDB" id="4124955at2"/>
<dbReference type="RefSeq" id="WP_044378089.1">
    <property type="nucleotide sequence ID" value="NZ_CP010849.1"/>
</dbReference>
<accession>A0A0C5FKK2</accession>
<name>A0A0C5FKK2_9ACTN</name>
<reference evidence="1 2" key="1">
    <citation type="submission" date="2015-02" db="EMBL/GenBank/DDBJ databases">
        <title>Genome sequence of thermotolerant Streptomyces cyaneogriseus subsp. Noncyanogenus NMWT1, the producer of nematocidal antibiotics nemadectin.</title>
        <authorList>
            <person name="Wang H."/>
            <person name="Li C."/>
            <person name="Xiang W."/>
            <person name="Wang X."/>
        </authorList>
    </citation>
    <scope>NUCLEOTIDE SEQUENCE [LARGE SCALE GENOMIC DNA]</scope>
    <source>
        <strain evidence="1 2">NMWT 1</strain>
    </source>
</reference>
<dbReference type="AlphaFoldDB" id="A0A0C5FKK2"/>
<protein>
    <submittedName>
        <fullName evidence="1">Uncharacterized protein</fullName>
    </submittedName>
</protein>
<gene>
    <name evidence="1" type="ORF">TU94_00530</name>
</gene>
<sequence length="132" mass="14093">MYGTCGDWVYVLEDWGMATWATGYRAVESMRPAPDEEIVCVMVNAWNPPPRIIHAPGDGRARQAEFGQDTGEDSALDAALHAAGAVFPSVGEVDEGAVVAYCEEDGPRLPVAVFTAVGALRSVRRSGSRPGR</sequence>
<evidence type="ECO:0000313" key="1">
    <source>
        <dbReference type="EMBL" id="AJP00262.1"/>
    </source>
</evidence>
<dbReference type="PATRIC" id="fig|477245.3.peg.131"/>